<evidence type="ECO:0000256" key="1">
    <source>
        <dbReference type="SAM" id="MobiDB-lite"/>
    </source>
</evidence>
<proteinExistence type="predicted"/>
<feature type="region of interest" description="Disordered" evidence="1">
    <location>
        <begin position="1"/>
        <end position="25"/>
    </location>
</feature>
<reference evidence="2" key="1">
    <citation type="journal article" date="2016" name="Sci. Rep.">
        <title>Diversity of antibiotic-resistance genes in Canadian isolates of Aeromonas salmonicida subsp. salmonicida: dominance of pSN254b and discovery of pAsa8.</title>
        <authorList>
            <person name="Trudel M.V."/>
            <person name="Vincent A.T."/>
            <person name="Attere S.A."/>
            <person name="Labbe M."/>
            <person name="Derome N."/>
            <person name="Culley A.I."/>
            <person name="Charette S.J."/>
        </authorList>
    </citation>
    <scope>NUCLEOTIDE SEQUENCE</scope>
    <source>
        <strain evidence="2">M16474-11</strain>
        <plasmid evidence="2">pAsa8</plasmid>
    </source>
</reference>
<feature type="compositionally biased region" description="Basic and acidic residues" evidence="1">
    <location>
        <begin position="13"/>
        <end position="25"/>
    </location>
</feature>
<keyword evidence="2" id="KW-0614">Plasmid</keyword>
<geneLocation type="plasmid" evidence="2">
    <name>pAsa8</name>
</geneLocation>
<feature type="region of interest" description="Disordered" evidence="1">
    <location>
        <begin position="39"/>
        <end position="64"/>
    </location>
</feature>
<protein>
    <submittedName>
        <fullName evidence="2">Uncharacterized protein</fullName>
    </submittedName>
</protein>
<evidence type="ECO:0000313" key="2">
    <source>
        <dbReference type="EMBL" id="AOZ60592.1"/>
    </source>
</evidence>
<accession>A0A1I9S200</accession>
<organism evidence="2">
    <name type="scientific">Aeromonas salmonicida subsp. salmonicida</name>
    <dbReference type="NCBI Taxonomy" id="29491"/>
    <lineage>
        <taxon>Bacteria</taxon>
        <taxon>Pseudomonadati</taxon>
        <taxon>Pseudomonadota</taxon>
        <taxon>Gammaproteobacteria</taxon>
        <taxon>Aeromonadales</taxon>
        <taxon>Aeromonadaceae</taxon>
        <taxon>Aeromonas</taxon>
    </lineage>
</organism>
<dbReference type="AlphaFoldDB" id="A0A1I9S200"/>
<sequence>MPRAVAALQLAPARDHPPLRARPPDRVAHQVMTPVCRSARGLGHGPVARQPDQVSHHRGEVGVG</sequence>
<dbReference type="EMBL" id="KX364409">
    <property type="protein sequence ID" value="AOZ60592.1"/>
    <property type="molecule type" value="Genomic_DNA"/>
</dbReference>
<feature type="compositionally biased region" description="Basic and acidic residues" evidence="1">
    <location>
        <begin position="54"/>
        <end position="64"/>
    </location>
</feature>
<name>A0A1I9S200_AERSS</name>